<reference evidence="3 4" key="1">
    <citation type="journal article" date="2011" name="J. Bacteriol.">
        <title>Complete genome sequence of Burkholderia rhizoxinica, an endosymbiont of Rhizopus microsporus.</title>
        <authorList>
            <person name="Lackner G."/>
            <person name="Moebius N."/>
            <person name="Partida-Martinez L."/>
            <person name="Hertweck C."/>
        </authorList>
    </citation>
    <scope>NUCLEOTIDE SEQUENCE [LARGE SCALE GENOMIC DNA]</scope>
    <source>
        <strain evidence="4">DSM 19002 / CIP 109453 / HKI 454</strain>
    </source>
</reference>
<dbReference type="AlphaFoldDB" id="E5AMG2"/>
<evidence type="ECO:0000313" key="4">
    <source>
        <dbReference type="Proteomes" id="UP000007437"/>
    </source>
</evidence>
<dbReference type="HOGENOM" id="CLU_042529_11_2_4"/>
<organism evidence="3 4">
    <name type="scientific">Mycetohabitans rhizoxinica (strain DSM 19002 / CIP 109453 / HKI 454)</name>
    <name type="common">Paraburkholderia rhizoxinica</name>
    <dbReference type="NCBI Taxonomy" id="882378"/>
    <lineage>
        <taxon>Bacteria</taxon>
        <taxon>Pseudomonadati</taxon>
        <taxon>Pseudomonadota</taxon>
        <taxon>Betaproteobacteria</taxon>
        <taxon>Burkholderiales</taxon>
        <taxon>Burkholderiaceae</taxon>
        <taxon>Mycetohabitans</taxon>
    </lineage>
</organism>
<protein>
    <submittedName>
        <fullName evidence="3">Thiol:disulfide interchange protein tlpA</fullName>
    </submittedName>
</protein>
<dbReference type="InterPro" id="IPR050553">
    <property type="entry name" value="Thioredoxin_ResA/DsbE_sf"/>
</dbReference>
<keyword evidence="1" id="KW-0812">Transmembrane</keyword>
<dbReference type="PROSITE" id="PS51352">
    <property type="entry name" value="THIOREDOXIN_2"/>
    <property type="match status" value="1"/>
</dbReference>
<name>E5AMG2_MYCRK</name>
<evidence type="ECO:0000256" key="1">
    <source>
        <dbReference type="SAM" id="Phobius"/>
    </source>
</evidence>
<dbReference type="PANTHER" id="PTHR42852:SF18">
    <property type="entry name" value="CHROMOSOME UNDETERMINED SCAFFOLD_47, WHOLE GENOME SHOTGUN SEQUENCE"/>
    <property type="match status" value="1"/>
</dbReference>
<dbReference type="EMBL" id="FR687359">
    <property type="protein sequence ID" value="CBW76194.1"/>
    <property type="molecule type" value="Genomic_DNA"/>
</dbReference>
<feature type="transmembrane region" description="Helical" evidence="1">
    <location>
        <begin position="96"/>
        <end position="115"/>
    </location>
</feature>
<keyword evidence="1" id="KW-0472">Membrane</keyword>
<dbReference type="InterPro" id="IPR013766">
    <property type="entry name" value="Thioredoxin_domain"/>
</dbReference>
<dbReference type="eggNOG" id="COG0526">
    <property type="taxonomic scope" value="Bacteria"/>
</dbReference>
<feature type="domain" description="Thioredoxin" evidence="2">
    <location>
        <begin position="115"/>
        <end position="254"/>
    </location>
</feature>
<gene>
    <name evidence="3" type="ordered locus">RBRH_02212</name>
</gene>
<evidence type="ECO:0000313" key="3">
    <source>
        <dbReference type="EMBL" id="CBW76194.1"/>
    </source>
</evidence>
<sequence length="255" mass="27964">MVSSAIAKITQQKRRFNIKLALIAQPRSEIGAASRKNDDYRRRADQAAAGTPMSRMLRISDRMSAIVVMLSGDATGVASAEKTPMRQPATSRPSRLWIAAALVAVALAVGAYFAFNTHKQAPVASFTLLSGQKLSTADLKGKVYLVNFWATSCDTCVKEMPQMVDTYNRFKDKGLEFVAVAMQYDPPMYVANYAQTRQLPFKVAMDDGSAAKQFGNVQLTPTTFVISRDGQILKRYVGPPQFAELNQLLEKALAA</sequence>
<accession>E5AMG2</accession>
<dbReference type="KEGG" id="brh:RBRH_02212"/>
<evidence type="ECO:0000259" key="2">
    <source>
        <dbReference type="PROSITE" id="PS51352"/>
    </source>
</evidence>
<dbReference type="InterPro" id="IPR036249">
    <property type="entry name" value="Thioredoxin-like_sf"/>
</dbReference>
<proteinExistence type="predicted"/>
<keyword evidence="1" id="KW-1133">Transmembrane helix</keyword>
<dbReference type="Proteomes" id="UP000007437">
    <property type="component" value="Chromosome"/>
</dbReference>
<dbReference type="SUPFAM" id="SSF52833">
    <property type="entry name" value="Thioredoxin-like"/>
    <property type="match status" value="1"/>
</dbReference>
<dbReference type="PANTHER" id="PTHR42852">
    <property type="entry name" value="THIOL:DISULFIDE INTERCHANGE PROTEIN DSBE"/>
    <property type="match status" value="1"/>
</dbReference>
<dbReference type="CDD" id="cd02966">
    <property type="entry name" value="TlpA_like_family"/>
    <property type="match status" value="1"/>
</dbReference>
<dbReference type="GO" id="GO:0016491">
    <property type="term" value="F:oxidoreductase activity"/>
    <property type="evidence" value="ECO:0007669"/>
    <property type="project" value="InterPro"/>
</dbReference>
<dbReference type="InterPro" id="IPR013740">
    <property type="entry name" value="Redoxin"/>
</dbReference>
<dbReference type="Gene3D" id="3.40.30.10">
    <property type="entry name" value="Glutaredoxin"/>
    <property type="match status" value="1"/>
</dbReference>
<dbReference type="STRING" id="882378.RBRH_02212"/>
<dbReference type="Pfam" id="PF08534">
    <property type="entry name" value="Redoxin"/>
    <property type="match status" value="1"/>
</dbReference>